<evidence type="ECO:0000313" key="2">
    <source>
        <dbReference type="Proteomes" id="UP000316733"/>
    </source>
</evidence>
<accession>A0A4Y5JXT1</accession>
<dbReference type="Proteomes" id="UP000316733">
    <property type="component" value="Segment"/>
</dbReference>
<proteinExistence type="predicted"/>
<protein>
    <submittedName>
        <fullName evidence="1">Uncharacterized protein</fullName>
    </submittedName>
</protein>
<gene>
    <name evidence="1" type="ORF">EST35_0242</name>
</gene>
<organism evidence="1 2">
    <name type="scientific">Pseudomonas phage vB_PaeM_PA5oct</name>
    <dbReference type="NCBI Taxonomy" id="2163605"/>
    <lineage>
        <taxon>Viruses</taxon>
        <taxon>Duplodnaviria</taxon>
        <taxon>Heunggongvirae</taxon>
        <taxon>Uroviricota</taxon>
        <taxon>Caudoviricetes</taxon>
        <taxon>Arenbergviridae</taxon>
        <taxon>Wroclawvirus</taxon>
        <taxon>Wroclawvirus PA5oct</taxon>
    </lineage>
</organism>
<evidence type="ECO:0000313" key="1">
    <source>
        <dbReference type="EMBL" id="QCG76123.1"/>
    </source>
</evidence>
<sequence length="144" mass="16975">MTDWNNLRADKRIAAWRQHRLSLKTLPINQALLEIANFFADMPLGPRTIDFYNPNTWPDPWDILADIKFCENSISLMMYYTVISVFPDANIKMYVIDDTEQRFMVPVVDGMVLNYYPRDVIELNNLTNITVIDIYSKEHIRELN</sequence>
<keyword evidence="2" id="KW-1185">Reference proteome</keyword>
<reference evidence="2" key="1">
    <citation type="journal article" date="2020" name="bioRxiv">
        <title>Integrative omics analysis of Pseudomonas aeruginosa virus PA5oct highlights the molecular complexity of jumbo phages.</title>
        <authorList>
            <person name="Lood C."/>
            <person name="Danis-Wlodarczyk K."/>
            <person name="Blasdel B.G."/>
            <person name="Jang H.B."/>
            <person name="Vandenheuvel D."/>
            <person name="Briers Y."/>
            <person name="Noben J.-P."/>
            <person name="van Noort V."/>
            <person name="Drulis-Kawa Z."/>
            <person name="Lavigne R."/>
        </authorList>
    </citation>
    <scope>NUCLEOTIDE SEQUENCE [LARGE SCALE GENOMIC DNA]</scope>
</reference>
<name>A0A4Y5JXT1_9CAUD</name>
<dbReference type="EMBL" id="MK797984">
    <property type="protein sequence ID" value="QCG76123.1"/>
    <property type="molecule type" value="Genomic_DNA"/>
</dbReference>